<accession>B6WVN7</accession>
<dbReference type="HOGENOM" id="CLU_051638_1_1_7"/>
<dbReference type="EMBL" id="ABXU01000065">
    <property type="protein sequence ID" value="EEB32943.1"/>
    <property type="molecule type" value="Genomic_DNA"/>
</dbReference>
<evidence type="ECO:0000313" key="4">
    <source>
        <dbReference type="EMBL" id="EEB32943.1"/>
    </source>
</evidence>
<keyword evidence="2 4" id="KW-0808">Transferase</keyword>
<protein>
    <submittedName>
        <fullName evidence="4">Putative serine O-acetyltransferase</fullName>
    </submittedName>
</protein>
<name>B6WVN7_9BACT</name>
<dbReference type="SUPFAM" id="SSF51161">
    <property type="entry name" value="Trimeric LpxA-like enzymes"/>
    <property type="match status" value="1"/>
</dbReference>
<evidence type="ECO:0000256" key="2">
    <source>
        <dbReference type="ARBA" id="ARBA00022679"/>
    </source>
</evidence>
<reference evidence="4 5" key="2">
    <citation type="submission" date="2008-10" db="EMBL/GenBank/DDBJ databases">
        <authorList>
            <person name="Fulton L."/>
            <person name="Clifton S."/>
            <person name="Fulton B."/>
            <person name="Xu J."/>
            <person name="Minx P."/>
            <person name="Pepin K.H."/>
            <person name="Johnson M."/>
            <person name="Bhonagiri V."/>
            <person name="Nash W.E."/>
            <person name="Mardis E.R."/>
            <person name="Wilson R.K."/>
        </authorList>
    </citation>
    <scope>NUCLEOTIDE SEQUENCE [LARGE SCALE GENOMIC DNA]</scope>
    <source>
        <strain evidence="4 5">ATCC 29098</strain>
    </source>
</reference>
<proteinExistence type="predicted"/>
<dbReference type="STRING" id="901.DESPIGER_2109"/>
<dbReference type="GO" id="GO:0008652">
    <property type="term" value="P:amino acid biosynthetic process"/>
    <property type="evidence" value="ECO:0007669"/>
    <property type="project" value="UniProtKB-KW"/>
</dbReference>
<dbReference type="eggNOG" id="COG1045">
    <property type="taxonomic scope" value="Bacteria"/>
</dbReference>
<dbReference type="Gene3D" id="1.10.3130.10">
    <property type="entry name" value="serine acetyltransferase, domain 1"/>
    <property type="match status" value="1"/>
</dbReference>
<dbReference type="FunFam" id="2.160.10.10:FF:000015">
    <property type="entry name" value="Serine acetyltransferase, plasmid"/>
    <property type="match status" value="1"/>
</dbReference>
<evidence type="ECO:0000313" key="5">
    <source>
        <dbReference type="Proteomes" id="UP000003676"/>
    </source>
</evidence>
<dbReference type="PANTHER" id="PTHR42811">
    <property type="entry name" value="SERINE ACETYLTRANSFERASE"/>
    <property type="match status" value="1"/>
</dbReference>
<reference evidence="4 5" key="1">
    <citation type="submission" date="2008-10" db="EMBL/GenBank/DDBJ databases">
        <title>Draft genome sequence of Desulvovibrio piger (ATCC 29098).</title>
        <authorList>
            <person name="Sudarsanam P."/>
            <person name="Ley R."/>
            <person name="Guruge J."/>
            <person name="Turnbaugh P.J."/>
            <person name="Mahowald M."/>
            <person name="Liep D."/>
            <person name="Gordon J."/>
        </authorList>
    </citation>
    <scope>NUCLEOTIDE SEQUENCE [LARGE SCALE GENOMIC DNA]</scope>
    <source>
        <strain evidence="4 5">ATCC 29098</strain>
    </source>
</reference>
<comment type="caution">
    <text evidence="4">The sequence shown here is derived from an EMBL/GenBank/DDBJ whole genome shotgun (WGS) entry which is preliminary data.</text>
</comment>
<sequence length="381" mass="41291">MRPGRKKGRTGRGAVRVLALALRRTGRLDADGRGACVLNLAQRADLSTPGALAGRCPFSFALRASAVYNARKNATQVTMSILQDNTSSAAMERLDSVVDRLCHPESLDKVWHCSARGMAMPSLDRLNEIMDRLRAALFPGYFGAARVWRESMRHHLAANLDSVYRLLAEQIQRGISFSCKGEGEGCQNCERNSRELALAFMDKLPDIRHKLAGDAQAGYEGDPAATSPGETIFCYPSMYTMVHHRIAHELYSLKVPLIPRIISEMAHSRTGIDIHPGATIGNDFFIDHGTGVVIGETCIIGNSCRLYQGVTLGALSFPKNADGTLTKGIPRHPILEDKVTVYAGATILGRVTVGRGAVIGGNVWITDDVPAGAKVTQERPS</sequence>
<keyword evidence="1" id="KW-0028">Amino-acid biosynthesis</keyword>
<evidence type="ECO:0000256" key="3">
    <source>
        <dbReference type="ARBA" id="ARBA00023315"/>
    </source>
</evidence>
<dbReference type="GO" id="GO:0016746">
    <property type="term" value="F:acyltransferase activity"/>
    <property type="evidence" value="ECO:0007669"/>
    <property type="project" value="UniProtKB-KW"/>
</dbReference>
<dbReference type="InterPro" id="IPR053376">
    <property type="entry name" value="Serine_acetyltransferase"/>
</dbReference>
<dbReference type="Proteomes" id="UP000003676">
    <property type="component" value="Unassembled WGS sequence"/>
</dbReference>
<dbReference type="InterPro" id="IPR011004">
    <property type="entry name" value="Trimer_LpxA-like_sf"/>
</dbReference>
<dbReference type="InterPro" id="IPR045304">
    <property type="entry name" value="LbH_SAT"/>
</dbReference>
<dbReference type="NCBIfam" id="NF041874">
    <property type="entry name" value="EPS_EpsC"/>
    <property type="match status" value="1"/>
</dbReference>
<dbReference type="Gene3D" id="2.160.10.10">
    <property type="entry name" value="Hexapeptide repeat proteins"/>
    <property type="match status" value="1"/>
</dbReference>
<dbReference type="InterPro" id="IPR042122">
    <property type="entry name" value="Ser_AcTrfase_N_sf"/>
</dbReference>
<dbReference type="CDD" id="cd03354">
    <property type="entry name" value="LbH_SAT"/>
    <property type="match status" value="1"/>
</dbReference>
<gene>
    <name evidence="4" type="ORF">DESPIG_02155</name>
</gene>
<organism evidence="4 5">
    <name type="scientific">Desulfovibrio piger ATCC 29098</name>
    <dbReference type="NCBI Taxonomy" id="411464"/>
    <lineage>
        <taxon>Bacteria</taxon>
        <taxon>Pseudomonadati</taxon>
        <taxon>Thermodesulfobacteriota</taxon>
        <taxon>Desulfovibrionia</taxon>
        <taxon>Desulfovibrionales</taxon>
        <taxon>Desulfovibrionaceae</taxon>
        <taxon>Desulfovibrio</taxon>
    </lineage>
</organism>
<keyword evidence="3" id="KW-0012">Acyltransferase</keyword>
<evidence type="ECO:0000256" key="1">
    <source>
        <dbReference type="ARBA" id="ARBA00022605"/>
    </source>
</evidence>
<dbReference type="AlphaFoldDB" id="B6WVN7"/>